<keyword evidence="2" id="KW-0472">Membrane</keyword>
<dbReference type="EMBL" id="JAALLS010000038">
    <property type="protein sequence ID" value="NGP90184.1"/>
    <property type="molecule type" value="Genomic_DNA"/>
</dbReference>
<sequence>MASYSEVLQTMLAMVLFAIIMTISTKMMFMNSQHSVRSEAEKKAISIAQSYINKARILPFDNNTKSGTPSNIPEDFSRCEPEEGTNENTFDDFDDYHRFSETIDWYKEEDAFSVKIKVLYVSGPDYEIANGSIGSSSGDRTVFKKMQVSVSSQYLTDADGKPIEVTHSYLRRYY</sequence>
<dbReference type="AlphaFoldDB" id="A0A6M1THH7"/>
<evidence type="ECO:0000313" key="3">
    <source>
        <dbReference type="EMBL" id="NGP90184.1"/>
    </source>
</evidence>
<evidence type="ECO:0000256" key="2">
    <source>
        <dbReference type="SAM" id="Phobius"/>
    </source>
</evidence>
<evidence type="ECO:0008006" key="5">
    <source>
        <dbReference type="Google" id="ProtNLM"/>
    </source>
</evidence>
<protein>
    <recommendedName>
        <fullName evidence="5">Type II secretion system protein</fullName>
    </recommendedName>
</protein>
<feature type="compositionally biased region" description="Polar residues" evidence="1">
    <location>
        <begin position="62"/>
        <end position="71"/>
    </location>
</feature>
<keyword evidence="4" id="KW-1185">Reference proteome</keyword>
<feature type="region of interest" description="Disordered" evidence="1">
    <location>
        <begin position="62"/>
        <end position="84"/>
    </location>
</feature>
<proteinExistence type="predicted"/>
<accession>A0A6M1THH7</accession>
<dbReference type="RefSeq" id="WP_165271408.1">
    <property type="nucleotide sequence ID" value="NZ_JAALLS010000038.1"/>
</dbReference>
<dbReference type="Proteomes" id="UP000479132">
    <property type="component" value="Unassembled WGS sequence"/>
</dbReference>
<evidence type="ECO:0000256" key="1">
    <source>
        <dbReference type="SAM" id="MobiDB-lite"/>
    </source>
</evidence>
<organism evidence="3 4">
    <name type="scientific">Fodinibius halophilus</name>
    <dbReference type="NCBI Taxonomy" id="1736908"/>
    <lineage>
        <taxon>Bacteria</taxon>
        <taxon>Pseudomonadati</taxon>
        <taxon>Balneolota</taxon>
        <taxon>Balneolia</taxon>
        <taxon>Balneolales</taxon>
        <taxon>Balneolaceae</taxon>
        <taxon>Fodinibius</taxon>
    </lineage>
</organism>
<feature type="transmembrane region" description="Helical" evidence="2">
    <location>
        <begin position="12"/>
        <end position="29"/>
    </location>
</feature>
<evidence type="ECO:0000313" key="4">
    <source>
        <dbReference type="Proteomes" id="UP000479132"/>
    </source>
</evidence>
<keyword evidence="2" id="KW-1133">Transmembrane helix</keyword>
<comment type="caution">
    <text evidence="3">The sequence shown here is derived from an EMBL/GenBank/DDBJ whole genome shotgun (WGS) entry which is preliminary data.</text>
</comment>
<keyword evidence="2" id="KW-0812">Transmembrane</keyword>
<gene>
    <name evidence="3" type="ORF">G3569_17630</name>
</gene>
<reference evidence="3 4" key="1">
    <citation type="submission" date="2020-02" db="EMBL/GenBank/DDBJ databases">
        <title>Aliifodinibius halophilus 2W32, complete genome.</title>
        <authorList>
            <person name="Li Y."/>
            <person name="Wu S."/>
        </authorList>
    </citation>
    <scope>NUCLEOTIDE SEQUENCE [LARGE SCALE GENOMIC DNA]</scope>
    <source>
        <strain evidence="3 4">2W32</strain>
    </source>
</reference>
<name>A0A6M1THH7_9BACT</name>